<feature type="region of interest" description="Disordered" evidence="11">
    <location>
        <begin position="220"/>
        <end position="246"/>
    </location>
</feature>
<dbReference type="InterPro" id="IPR015919">
    <property type="entry name" value="Cadherin-like_sf"/>
</dbReference>
<dbReference type="InterPro" id="IPR015500">
    <property type="entry name" value="Peptidase_S8_subtilisin-rel"/>
</dbReference>
<feature type="chain" id="PRO_5040937282" description="Cadherin domain-containing protein" evidence="12">
    <location>
        <begin position="26"/>
        <end position="1164"/>
    </location>
</feature>
<evidence type="ECO:0000256" key="6">
    <source>
        <dbReference type="ARBA" id="ARBA00022801"/>
    </source>
</evidence>
<feature type="active site" description="Charge relay system" evidence="8 9">
    <location>
        <position position="549"/>
    </location>
</feature>
<dbReference type="PANTHER" id="PTHR43806">
    <property type="entry name" value="PEPTIDASE S8"/>
    <property type="match status" value="1"/>
</dbReference>
<dbReference type="PROSITE" id="PS51892">
    <property type="entry name" value="SUBTILASE"/>
    <property type="match status" value="1"/>
</dbReference>
<dbReference type="GO" id="GO:0004252">
    <property type="term" value="F:serine-type endopeptidase activity"/>
    <property type="evidence" value="ECO:0007669"/>
    <property type="project" value="UniProtKB-UniRule"/>
</dbReference>
<evidence type="ECO:0000256" key="2">
    <source>
        <dbReference type="ARBA" id="ARBA00022512"/>
    </source>
</evidence>
<dbReference type="PROSITE" id="PS50268">
    <property type="entry name" value="CADHERIN_2"/>
    <property type="match status" value="1"/>
</dbReference>
<sequence>MSNMIKKTAIAAAVGGVILSASVSAQTAQLVNQYASIKTDKIDVSNIQKQKPTSYMVVLKATSSADLFAQGTYQAGDARATIAQIERIQNAVSLELSNLELNAKVIGSTKVLAPTLIIEASAKTIAKLQNDPRVSKILPMFDSELHIAESSDYVKATPVRTAGLATGMGQKVAVLDTGIDYTHAIFDGAGTVEAYEAAQIDPTSVSWPQGQVKGGYDYMRDDADPIENDPSIGPAEGDPTGHGTSVSHSVTGIAPDVELYVYSVCGGGCPGAAQAAALEAAMDPNGDGDISDRVDVINMSLGGEYGDTSTASGTQYLIQRAVDLGVNMVISAGNDGDNPFRIGGPSTTPNALSVGAMTHPALPEPIASGSVAGTDTVIQGASFGPQGAFEMNSDTAPLVYPKANQNGCEAFADDVDFTGKAVLIDRGACSFVSKVLNAQAKGAVFVLIANNNNDGSPAPMGGGSNDVTIRSVGINFEAGAALKEQLASGAATYSVAVEMKNLAGAVADFSSRGPSMDGLLKPEITAPGTNIMVAATGTQDGVAGATGTSFSGPMTAGAVALVREALPERNAYEIKATLMNTANLNVTNEALTVNPDSELAPISMIGAGLVDVEKAVNSPVAAWVHQAQYDTNQAALSFGLVKVSGTAEYTKTVTLKNFSAQEKTYNLRTEARYANDTETGAISWTIPESVTVPAGQTVEFDVTLAVDSTKLPEWKLGNPQDADDLAAFSPALTLAEFDGALVFDDPSTEGDHDLHLVYHVLPKAEHGIKLGYELVNGKVMVTVENNGAEEFMPMTEQLVAQRDAMSKEEKASNLVATTFNVYENENCDSGLWFTSSLVLRDSQSHQRQVGGYETRLDIDSDGVHDFMLAQYSDVGRSAAIPGRTRTAIAPLVDGVPNWGEAYVTAMVHEGGSNTVTFTGCSQMIGLTSDNLGQDIAFESRVGFGYDLAMYGDFDDELSGSAKFSTSSAKLVTASGEAVTKLAAGEKAYVSADAPFALTDGDLSGVVAPMTDAVLNNPMPFNAPVLNGVEVSVAENTETGTVIATLAAEEVENSLDIAEFYLQSSTHAGLSVNAAGEIVVANGELLDFEAGNNEAKLIVTAIDLMGNTSSPAEVMVNITNLVDTDAEQPPVVDVTPAPKKSSSGSLAWLVLLAAPFAALRRRKQK</sequence>
<evidence type="ECO:0000256" key="8">
    <source>
        <dbReference type="PIRSR" id="PIRSR615500-1"/>
    </source>
</evidence>
<dbReference type="GO" id="GO:0005509">
    <property type="term" value="F:calcium ion binding"/>
    <property type="evidence" value="ECO:0007669"/>
    <property type="project" value="InterPro"/>
</dbReference>
<feature type="active site" description="Charge relay system" evidence="8 9">
    <location>
        <position position="176"/>
    </location>
</feature>
<comment type="similarity">
    <text evidence="1 9 10">Belongs to the peptidase S8 family.</text>
</comment>
<evidence type="ECO:0000256" key="11">
    <source>
        <dbReference type="SAM" id="MobiDB-lite"/>
    </source>
</evidence>
<dbReference type="InterPro" id="IPR002126">
    <property type="entry name" value="Cadherin-like_dom"/>
</dbReference>
<dbReference type="PRINTS" id="PR00723">
    <property type="entry name" value="SUBTILISIN"/>
</dbReference>
<dbReference type="Gene3D" id="2.60.40.1710">
    <property type="entry name" value="Subtilisin-like superfamily"/>
    <property type="match status" value="1"/>
</dbReference>
<keyword evidence="6 9" id="KW-0378">Hydrolase</keyword>
<evidence type="ECO:0000313" key="14">
    <source>
        <dbReference type="EMBL" id="CAH9065428.1"/>
    </source>
</evidence>
<dbReference type="SUPFAM" id="SSF49313">
    <property type="entry name" value="Cadherin-like"/>
    <property type="match status" value="1"/>
</dbReference>
<dbReference type="Gene3D" id="3.50.30.30">
    <property type="match status" value="1"/>
</dbReference>
<dbReference type="Proteomes" id="UP001152467">
    <property type="component" value="Unassembled WGS sequence"/>
</dbReference>
<dbReference type="InterPro" id="IPR050131">
    <property type="entry name" value="Peptidase_S8_subtilisin-like"/>
</dbReference>
<dbReference type="Pfam" id="PF02225">
    <property type="entry name" value="PA"/>
    <property type="match status" value="1"/>
</dbReference>
<evidence type="ECO:0000256" key="5">
    <source>
        <dbReference type="ARBA" id="ARBA00022729"/>
    </source>
</evidence>
<evidence type="ECO:0000259" key="13">
    <source>
        <dbReference type="PROSITE" id="PS50268"/>
    </source>
</evidence>
<evidence type="ECO:0000256" key="12">
    <source>
        <dbReference type="SAM" id="SignalP"/>
    </source>
</evidence>
<dbReference type="EMBL" id="CAMAPC010000021">
    <property type="protein sequence ID" value="CAH9065428.1"/>
    <property type="molecule type" value="Genomic_DNA"/>
</dbReference>
<dbReference type="Gene3D" id="3.40.50.200">
    <property type="entry name" value="Peptidase S8/S53 domain"/>
    <property type="match status" value="1"/>
</dbReference>
<evidence type="ECO:0000256" key="10">
    <source>
        <dbReference type="RuleBase" id="RU003355"/>
    </source>
</evidence>
<feature type="domain" description="Cadherin" evidence="13">
    <location>
        <begin position="1024"/>
        <end position="1131"/>
    </location>
</feature>
<proteinExistence type="inferred from homology"/>
<evidence type="ECO:0000256" key="7">
    <source>
        <dbReference type="ARBA" id="ARBA00022825"/>
    </source>
</evidence>
<evidence type="ECO:0000256" key="4">
    <source>
        <dbReference type="ARBA" id="ARBA00022670"/>
    </source>
</evidence>
<keyword evidence="4 9" id="KW-0645">Protease</keyword>
<dbReference type="InterPro" id="IPR000209">
    <property type="entry name" value="Peptidase_S8/S53_dom"/>
</dbReference>
<protein>
    <recommendedName>
        <fullName evidence="13">Cadherin domain-containing protein</fullName>
    </recommendedName>
</protein>
<dbReference type="InterPro" id="IPR023827">
    <property type="entry name" value="Peptidase_S8_Asp-AS"/>
</dbReference>
<dbReference type="InterPro" id="IPR003137">
    <property type="entry name" value="PA_domain"/>
</dbReference>
<evidence type="ECO:0000256" key="1">
    <source>
        <dbReference type="ARBA" id="ARBA00011073"/>
    </source>
</evidence>
<dbReference type="GO" id="GO:0016020">
    <property type="term" value="C:membrane"/>
    <property type="evidence" value="ECO:0007669"/>
    <property type="project" value="InterPro"/>
</dbReference>
<dbReference type="AlphaFoldDB" id="A0A9W4R3T6"/>
<reference evidence="14" key="1">
    <citation type="submission" date="2022-07" db="EMBL/GenBank/DDBJ databases">
        <authorList>
            <person name="Criscuolo A."/>
        </authorList>
    </citation>
    <scope>NUCLEOTIDE SEQUENCE</scope>
    <source>
        <strain evidence="14">CIP111854</strain>
    </source>
</reference>
<dbReference type="InterPro" id="IPR046450">
    <property type="entry name" value="PA_dom_sf"/>
</dbReference>
<comment type="caution">
    <text evidence="14">The sequence shown here is derived from an EMBL/GenBank/DDBJ whole genome shotgun (WGS) entry which is preliminary data.</text>
</comment>
<dbReference type="PROSITE" id="PS00138">
    <property type="entry name" value="SUBTILASE_SER"/>
    <property type="match status" value="1"/>
</dbReference>
<organism evidence="14 15">
    <name type="scientific">Pseudoalteromonas holothuriae</name>
    <dbReference type="NCBI Taxonomy" id="2963714"/>
    <lineage>
        <taxon>Bacteria</taxon>
        <taxon>Pseudomonadati</taxon>
        <taxon>Pseudomonadota</taxon>
        <taxon>Gammaproteobacteria</taxon>
        <taxon>Alteromonadales</taxon>
        <taxon>Pseudoalteromonadaceae</taxon>
        <taxon>Pseudoalteromonas</taxon>
    </lineage>
</organism>
<accession>A0A9W4R3T6</accession>
<name>A0A9W4R3T6_9GAMM</name>
<evidence type="ECO:0000256" key="3">
    <source>
        <dbReference type="ARBA" id="ARBA00022525"/>
    </source>
</evidence>
<dbReference type="InterPro" id="IPR020008">
    <property type="entry name" value="GlyGly_CTERM"/>
</dbReference>
<keyword evidence="2" id="KW-0134">Cell wall</keyword>
<feature type="signal peptide" evidence="12">
    <location>
        <begin position="1"/>
        <end position="25"/>
    </location>
</feature>
<dbReference type="PROSITE" id="PS00136">
    <property type="entry name" value="SUBTILASE_ASP"/>
    <property type="match status" value="1"/>
</dbReference>
<dbReference type="Pfam" id="PF00082">
    <property type="entry name" value="Peptidase_S8"/>
    <property type="match status" value="1"/>
</dbReference>
<keyword evidence="7 9" id="KW-0720">Serine protease</keyword>
<evidence type="ECO:0000256" key="9">
    <source>
        <dbReference type="PROSITE-ProRule" id="PRU01240"/>
    </source>
</evidence>
<dbReference type="SUPFAM" id="SSF52025">
    <property type="entry name" value="PA domain"/>
    <property type="match status" value="1"/>
</dbReference>
<gene>
    <name evidence="14" type="ORF">PSECIP111854_03682</name>
</gene>
<dbReference type="PANTHER" id="PTHR43806:SF11">
    <property type="entry name" value="CEREVISIN-RELATED"/>
    <property type="match status" value="1"/>
</dbReference>
<dbReference type="RefSeq" id="WP_261626996.1">
    <property type="nucleotide sequence ID" value="NZ_CAMAPC010000021.1"/>
</dbReference>
<dbReference type="Gene3D" id="2.60.40.60">
    <property type="entry name" value="Cadherins"/>
    <property type="match status" value="1"/>
</dbReference>
<keyword evidence="15" id="KW-1185">Reference proteome</keyword>
<keyword evidence="3" id="KW-0964">Secreted</keyword>
<dbReference type="NCBIfam" id="TIGR03501">
    <property type="entry name" value="GlyGly_CTERM"/>
    <property type="match status" value="1"/>
</dbReference>
<keyword evidence="5 12" id="KW-0732">Signal</keyword>
<dbReference type="GO" id="GO:0006508">
    <property type="term" value="P:proteolysis"/>
    <property type="evidence" value="ECO:0007669"/>
    <property type="project" value="UniProtKB-KW"/>
</dbReference>
<dbReference type="InterPro" id="IPR036852">
    <property type="entry name" value="Peptidase_S8/S53_dom_sf"/>
</dbReference>
<dbReference type="GO" id="GO:0007156">
    <property type="term" value="P:homophilic cell adhesion via plasma membrane adhesion molecules"/>
    <property type="evidence" value="ECO:0007669"/>
    <property type="project" value="InterPro"/>
</dbReference>
<dbReference type="InterPro" id="IPR023828">
    <property type="entry name" value="Peptidase_S8_Ser-AS"/>
</dbReference>
<dbReference type="CDD" id="cd11304">
    <property type="entry name" value="Cadherin_repeat"/>
    <property type="match status" value="1"/>
</dbReference>
<feature type="active site" description="Charge relay system" evidence="8 9">
    <location>
        <position position="242"/>
    </location>
</feature>
<evidence type="ECO:0000313" key="15">
    <source>
        <dbReference type="Proteomes" id="UP001152467"/>
    </source>
</evidence>
<dbReference type="CDD" id="cd04818">
    <property type="entry name" value="PA_subtilisin_1"/>
    <property type="match status" value="1"/>
</dbReference>
<dbReference type="SUPFAM" id="SSF52743">
    <property type="entry name" value="Subtilisin-like"/>
    <property type="match status" value="1"/>
</dbReference>